<name>A0A0C9ULE8_SPHS4</name>
<gene>
    <name evidence="2" type="ORF">M422DRAFT_272891</name>
</gene>
<accession>A0A0C9ULE8</accession>
<evidence type="ECO:0000256" key="1">
    <source>
        <dbReference type="SAM" id="MobiDB-lite"/>
    </source>
</evidence>
<evidence type="ECO:0000313" key="2">
    <source>
        <dbReference type="EMBL" id="KIJ26075.1"/>
    </source>
</evidence>
<dbReference type="EMBL" id="KN837385">
    <property type="protein sequence ID" value="KIJ26075.1"/>
    <property type="molecule type" value="Genomic_DNA"/>
</dbReference>
<reference evidence="2 3" key="1">
    <citation type="submission" date="2014-06" db="EMBL/GenBank/DDBJ databases">
        <title>Evolutionary Origins and Diversification of the Mycorrhizal Mutualists.</title>
        <authorList>
            <consortium name="DOE Joint Genome Institute"/>
            <consortium name="Mycorrhizal Genomics Consortium"/>
            <person name="Kohler A."/>
            <person name="Kuo A."/>
            <person name="Nagy L.G."/>
            <person name="Floudas D."/>
            <person name="Copeland A."/>
            <person name="Barry K.W."/>
            <person name="Cichocki N."/>
            <person name="Veneault-Fourrey C."/>
            <person name="LaButti K."/>
            <person name="Lindquist E.A."/>
            <person name="Lipzen A."/>
            <person name="Lundell T."/>
            <person name="Morin E."/>
            <person name="Murat C."/>
            <person name="Riley R."/>
            <person name="Ohm R."/>
            <person name="Sun H."/>
            <person name="Tunlid A."/>
            <person name="Henrissat B."/>
            <person name="Grigoriev I.V."/>
            <person name="Hibbett D.S."/>
            <person name="Martin F."/>
        </authorList>
    </citation>
    <scope>NUCLEOTIDE SEQUENCE [LARGE SCALE GENOMIC DNA]</scope>
    <source>
        <strain evidence="2 3">SS14</strain>
    </source>
</reference>
<protein>
    <submittedName>
        <fullName evidence="2">Uncharacterized protein</fullName>
    </submittedName>
</protein>
<dbReference type="HOGENOM" id="CLU_104029_0_0_1"/>
<dbReference type="OrthoDB" id="3070271at2759"/>
<evidence type="ECO:0000313" key="3">
    <source>
        <dbReference type="Proteomes" id="UP000054279"/>
    </source>
</evidence>
<dbReference type="AlphaFoldDB" id="A0A0C9ULE8"/>
<feature type="compositionally biased region" description="Acidic residues" evidence="1">
    <location>
        <begin position="41"/>
        <end position="63"/>
    </location>
</feature>
<organism evidence="2 3">
    <name type="scientific">Sphaerobolus stellatus (strain SS14)</name>
    <dbReference type="NCBI Taxonomy" id="990650"/>
    <lineage>
        <taxon>Eukaryota</taxon>
        <taxon>Fungi</taxon>
        <taxon>Dikarya</taxon>
        <taxon>Basidiomycota</taxon>
        <taxon>Agaricomycotina</taxon>
        <taxon>Agaricomycetes</taxon>
        <taxon>Phallomycetidae</taxon>
        <taxon>Geastrales</taxon>
        <taxon>Sphaerobolaceae</taxon>
        <taxon>Sphaerobolus</taxon>
    </lineage>
</organism>
<dbReference type="Proteomes" id="UP000054279">
    <property type="component" value="Unassembled WGS sequence"/>
</dbReference>
<feature type="region of interest" description="Disordered" evidence="1">
    <location>
        <begin position="1"/>
        <end position="63"/>
    </location>
</feature>
<sequence>MPRNKAKTLAAACAQEGKTQKRLQREQPVDDNGSEEPIVISEDEDEDVCSWSEEETESEREQGDDDIFEVLQGEEVINGLQKLCKMQQDLEGLSMPTSYERIMAVKGSQQWRKAEANRALGYNGLSERRKQVIRQENHKKEAVAAKMQETYVSSTF</sequence>
<proteinExistence type="predicted"/>
<keyword evidence="3" id="KW-1185">Reference proteome</keyword>